<comment type="subcellular location">
    <subcellularLocation>
        <location evidence="1">Nucleus</location>
    </subcellularLocation>
</comment>
<dbReference type="SUPFAM" id="SSF158639">
    <property type="entry name" value="ENT-like"/>
    <property type="match status" value="1"/>
</dbReference>
<dbReference type="CTD" id="36373578"/>
<name>A0A090KUQ4_STRRB</name>
<evidence type="ECO:0000313" key="6">
    <source>
        <dbReference type="Proteomes" id="UP000035682"/>
    </source>
</evidence>
<evidence type="ECO:0000256" key="2">
    <source>
        <dbReference type="ARBA" id="ARBA00023242"/>
    </source>
</evidence>
<dbReference type="WormBase" id="SRAE_0000033700">
    <property type="protein sequence ID" value="SRP01054"/>
    <property type="gene ID" value="WBGene00256080"/>
</dbReference>
<dbReference type="EMBL" id="LN609406">
    <property type="protein sequence ID" value="CEF61210.1"/>
    <property type="molecule type" value="Genomic_DNA"/>
</dbReference>
<dbReference type="Pfam" id="PF03735">
    <property type="entry name" value="ENT"/>
    <property type="match status" value="1"/>
</dbReference>
<evidence type="ECO:0000313" key="5">
    <source>
        <dbReference type="EMBL" id="CEF61210.1"/>
    </source>
</evidence>
<reference evidence="5" key="1">
    <citation type="submission" date="2014-09" db="EMBL/GenBank/DDBJ databases">
        <authorList>
            <person name="Aslett A.Martin."/>
        </authorList>
    </citation>
    <scope>NUCLEOTIDE SEQUENCE</scope>
    <source>
        <strain evidence="5">ED321 Heterogonic</strain>
    </source>
</reference>
<evidence type="ECO:0000259" key="4">
    <source>
        <dbReference type="SMART" id="SM01191"/>
    </source>
</evidence>
<feature type="region of interest" description="Disordered" evidence="3">
    <location>
        <begin position="188"/>
        <end position="248"/>
    </location>
</feature>
<dbReference type="Proteomes" id="UP000035682">
    <property type="component" value="Unplaced"/>
</dbReference>
<dbReference type="InterPro" id="IPR036142">
    <property type="entry name" value="ENT_dom-like_sf"/>
</dbReference>
<keyword evidence="2" id="KW-0539">Nucleus</keyword>
<dbReference type="SMART" id="SM01191">
    <property type="entry name" value="ENT"/>
    <property type="match status" value="1"/>
</dbReference>
<keyword evidence="6" id="KW-1185">Reference proteome</keyword>
<evidence type="ECO:0000256" key="3">
    <source>
        <dbReference type="SAM" id="MobiDB-lite"/>
    </source>
</evidence>
<reference evidence="7" key="3">
    <citation type="submission" date="2020-12" db="UniProtKB">
        <authorList>
            <consortium name="WormBaseParasite"/>
        </authorList>
    </citation>
    <scope>IDENTIFICATION</scope>
</reference>
<evidence type="ECO:0000256" key="1">
    <source>
        <dbReference type="ARBA" id="ARBA00004123"/>
    </source>
</evidence>
<feature type="compositionally biased region" description="Basic and acidic residues" evidence="3">
    <location>
        <begin position="222"/>
        <end position="242"/>
    </location>
</feature>
<evidence type="ECO:0000313" key="8">
    <source>
        <dbReference type="WormBase" id="SRAE_0000033700"/>
    </source>
</evidence>
<dbReference type="GO" id="GO:0005634">
    <property type="term" value="C:nucleus"/>
    <property type="evidence" value="ECO:0007669"/>
    <property type="project" value="UniProtKB-SubCell"/>
</dbReference>
<feature type="compositionally biased region" description="Basic and acidic residues" evidence="3">
    <location>
        <begin position="310"/>
        <end position="321"/>
    </location>
</feature>
<dbReference type="AlphaFoldDB" id="A0A090KUQ4"/>
<gene>
    <name evidence="5 7 8" type="ORF">SRAE_0000033700</name>
</gene>
<dbReference type="InterPro" id="IPR005491">
    <property type="entry name" value="ENT_dom"/>
</dbReference>
<feature type="region of interest" description="Disordered" evidence="3">
    <location>
        <begin position="293"/>
        <end position="344"/>
    </location>
</feature>
<accession>A0A090KUQ4</accession>
<dbReference type="WBParaSite" id="SRAE_0000033700.1">
    <property type="protein sequence ID" value="SRAE_0000033700.1"/>
    <property type="gene ID" value="WBGene00256080"/>
</dbReference>
<reference evidence="6" key="2">
    <citation type="submission" date="2014-09" db="EMBL/GenBank/DDBJ databases">
        <authorList>
            <person name="Martin A.A."/>
        </authorList>
    </citation>
    <scope>NUCLEOTIDE SEQUENCE</scope>
    <source>
        <strain evidence="6">ED321</strain>
    </source>
</reference>
<proteinExistence type="predicted"/>
<sequence length="500" mass="57176">MSVPNFLQLSNCSTIEKDKNNQNLADVLQNLEDLNQIAFESCMKAFRANGNLNSYQFLLLSHLKYIFSITTEMAKRISRRIANDIELITLAENLNPGIDVRKSWNEFCCEQTPTTWLSFKNETFENFFKGSFSCINEYNFKKGMPEYDEEKSLSILKRLYTIKQEPFVIDRYKIFLEEIGVNLSAENDQVKPKRKCGRPKKDATNNTKNQNSEVFKKRGKHVEKDNNSNRSNSKLEKNKTKEAATSYVGNLGKKEMHTMICQRVIPISDTYKRKIINRSIVLRKRVALGEMSTPEVSQILESSKNSESNTSKEKSPKPTELKRRKLTSTLSNETDEKNIKKIPKNSAFSKTPSYKFMRKSVFSSEKNSPKFVIRPIACAGNNLYSIPKVIFKANNSNSIKKIDHMNNTTRFTNDSSQQSLSISDYSTTYENLSDSPSQKVEEIKSQINGKHSENISLISCDNIQQSNIKSFQFIASSMIETDKNSTYNISLNSDSSKVVK</sequence>
<feature type="domain" description="ENT" evidence="4">
    <location>
        <begin position="24"/>
        <end position="99"/>
    </location>
</feature>
<feature type="compositionally biased region" description="Polar residues" evidence="3">
    <location>
        <begin position="204"/>
        <end position="213"/>
    </location>
</feature>
<protein>
    <submittedName>
        <fullName evidence="5 7">EMSY N-terminal domain-containing protein</fullName>
    </submittedName>
</protein>
<organism evidence="5">
    <name type="scientific">Strongyloides ratti</name>
    <name type="common">Parasitic roundworm</name>
    <dbReference type="NCBI Taxonomy" id="34506"/>
    <lineage>
        <taxon>Eukaryota</taxon>
        <taxon>Metazoa</taxon>
        <taxon>Ecdysozoa</taxon>
        <taxon>Nematoda</taxon>
        <taxon>Chromadorea</taxon>
        <taxon>Rhabditida</taxon>
        <taxon>Tylenchina</taxon>
        <taxon>Panagrolaimomorpha</taxon>
        <taxon>Strongyloidoidea</taxon>
        <taxon>Strongyloididae</taxon>
        <taxon>Strongyloides</taxon>
    </lineage>
</organism>
<dbReference type="GeneID" id="36373578"/>
<evidence type="ECO:0000313" key="7">
    <source>
        <dbReference type="WBParaSite" id="SRAE_0000033700.1"/>
    </source>
</evidence>
<dbReference type="RefSeq" id="XP_024500419.1">
    <property type="nucleotide sequence ID" value="XM_024646214.1"/>
</dbReference>
<dbReference type="Gene3D" id="1.10.1240.40">
    <property type="entry name" value="ENT domain"/>
    <property type="match status" value="1"/>
</dbReference>